<sequence length="51" mass="6029">MCGIIQKLTASYSIRFLRYFTRQISRNGPLFNSLPAQGLEFFKKVIWPDYL</sequence>
<organism evidence="1 2">
    <name type="scientific">Dyadobacter fermentans (strain ATCC 700827 / DSM 18053 / CIP 107007 / KCTC 52180 / NS114)</name>
    <dbReference type="NCBI Taxonomy" id="471854"/>
    <lineage>
        <taxon>Bacteria</taxon>
        <taxon>Pseudomonadati</taxon>
        <taxon>Bacteroidota</taxon>
        <taxon>Cytophagia</taxon>
        <taxon>Cytophagales</taxon>
        <taxon>Spirosomataceae</taxon>
        <taxon>Dyadobacter</taxon>
    </lineage>
</organism>
<evidence type="ECO:0000313" key="1">
    <source>
        <dbReference type="EMBL" id="ACT92550.1"/>
    </source>
</evidence>
<keyword evidence="2" id="KW-1185">Reference proteome</keyword>
<protein>
    <submittedName>
        <fullName evidence="1">Uncharacterized protein</fullName>
    </submittedName>
</protein>
<accession>C6W670</accession>
<dbReference type="EMBL" id="CP001619">
    <property type="protein sequence ID" value="ACT92550.1"/>
    <property type="molecule type" value="Genomic_DNA"/>
</dbReference>
<name>C6W670_DYAFD</name>
<dbReference type="Proteomes" id="UP000002011">
    <property type="component" value="Chromosome"/>
</dbReference>
<dbReference type="AlphaFoldDB" id="C6W670"/>
<gene>
    <name evidence="1" type="ordered locus">Dfer_1302</name>
</gene>
<dbReference type="STRING" id="471854.Dfer_1302"/>
<evidence type="ECO:0000313" key="2">
    <source>
        <dbReference type="Proteomes" id="UP000002011"/>
    </source>
</evidence>
<reference evidence="1 2" key="1">
    <citation type="journal article" date="2009" name="Stand. Genomic Sci.">
        <title>Complete genome sequence of Dyadobacter fermentans type strain (NS114).</title>
        <authorList>
            <person name="Lang E."/>
            <person name="Lapidus A."/>
            <person name="Chertkov O."/>
            <person name="Brettin T."/>
            <person name="Detter J.C."/>
            <person name="Han C."/>
            <person name="Copeland A."/>
            <person name="Glavina Del Rio T."/>
            <person name="Nolan M."/>
            <person name="Chen F."/>
            <person name="Lucas S."/>
            <person name="Tice H."/>
            <person name="Cheng J.F."/>
            <person name="Land M."/>
            <person name="Hauser L."/>
            <person name="Chang Y.J."/>
            <person name="Jeffries C.D."/>
            <person name="Kopitz M."/>
            <person name="Bruce D."/>
            <person name="Goodwin L."/>
            <person name="Pitluck S."/>
            <person name="Ovchinnikova G."/>
            <person name="Pati A."/>
            <person name="Ivanova N."/>
            <person name="Mavrommatis K."/>
            <person name="Chen A."/>
            <person name="Palaniappan K."/>
            <person name="Chain P."/>
            <person name="Bristow J."/>
            <person name="Eisen J.A."/>
            <person name="Markowitz V."/>
            <person name="Hugenholtz P."/>
            <person name="Goker M."/>
            <person name="Rohde M."/>
            <person name="Kyrpides N.C."/>
            <person name="Klenk H.P."/>
        </authorList>
    </citation>
    <scope>NUCLEOTIDE SEQUENCE [LARGE SCALE GENOMIC DNA]</scope>
    <source>
        <strain evidence="2">ATCC 700827 / DSM 18053 / CIP 107007 / KCTC 52180 / NS114</strain>
    </source>
</reference>
<proteinExistence type="predicted"/>
<dbReference type="KEGG" id="dfe:Dfer_1302"/>
<dbReference type="HOGENOM" id="CLU_3098251_0_0_10"/>